<dbReference type="InterPro" id="IPR045851">
    <property type="entry name" value="AMP-bd_C_sf"/>
</dbReference>
<dbReference type="SUPFAM" id="SSF56801">
    <property type="entry name" value="Acetyl-CoA synthetase-like"/>
    <property type="match status" value="1"/>
</dbReference>
<keyword evidence="2 5" id="KW-0436">Ligase</keyword>
<dbReference type="AlphaFoldDB" id="A0A3A1TZ75"/>
<dbReference type="InterPro" id="IPR042099">
    <property type="entry name" value="ANL_N_sf"/>
</dbReference>
<dbReference type="FunFam" id="3.30.300.30:FF:000008">
    <property type="entry name" value="2,3-dihydroxybenzoate-AMP ligase"/>
    <property type="match status" value="1"/>
</dbReference>
<feature type="domain" description="AMP-dependent synthetase/ligase" evidence="3">
    <location>
        <begin position="21"/>
        <end position="391"/>
    </location>
</feature>
<dbReference type="InterPro" id="IPR025110">
    <property type="entry name" value="AMP-bd_C"/>
</dbReference>
<dbReference type="Proteomes" id="UP000265742">
    <property type="component" value="Unassembled WGS sequence"/>
</dbReference>
<dbReference type="InterPro" id="IPR050237">
    <property type="entry name" value="ATP-dep_AMP-bd_enzyme"/>
</dbReference>
<dbReference type="RefSeq" id="WP_119481835.1">
    <property type="nucleotide sequence ID" value="NZ_QXTG01000002.1"/>
</dbReference>
<dbReference type="PANTHER" id="PTHR43767:SF12">
    <property type="entry name" value="AMP-DEPENDENT SYNTHETASE AND LIGASE"/>
    <property type="match status" value="1"/>
</dbReference>
<dbReference type="PANTHER" id="PTHR43767">
    <property type="entry name" value="LONG-CHAIN-FATTY-ACID--COA LIGASE"/>
    <property type="match status" value="1"/>
</dbReference>
<dbReference type="PROSITE" id="PS00455">
    <property type="entry name" value="AMP_BINDING"/>
    <property type="match status" value="1"/>
</dbReference>
<dbReference type="OrthoDB" id="9803968at2"/>
<dbReference type="InterPro" id="IPR000873">
    <property type="entry name" value="AMP-dep_synth/lig_dom"/>
</dbReference>
<comment type="caution">
    <text evidence="5">The sequence shown here is derived from an EMBL/GenBank/DDBJ whole genome shotgun (WGS) entry which is preliminary data.</text>
</comment>
<evidence type="ECO:0000256" key="2">
    <source>
        <dbReference type="ARBA" id="ARBA00022598"/>
    </source>
</evidence>
<protein>
    <submittedName>
        <fullName evidence="5">Long-chain fatty acid--CoA ligase</fullName>
    </submittedName>
</protein>
<evidence type="ECO:0000259" key="4">
    <source>
        <dbReference type="Pfam" id="PF13193"/>
    </source>
</evidence>
<dbReference type="GO" id="GO:0016877">
    <property type="term" value="F:ligase activity, forming carbon-sulfur bonds"/>
    <property type="evidence" value="ECO:0007669"/>
    <property type="project" value="UniProtKB-ARBA"/>
</dbReference>
<dbReference type="EMBL" id="QXTG01000002">
    <property type="protein sequence ID" value="RIX27526.1"/>
    <property type="molecule type" value="Genomic_DNA"/>
</dbReference>
<dbReference type="Pfam" id="PF13193">
    <property type="entry name" value="AMP-binding_C"/>
    <property type="match status" value="1"/>
</dbReference>
<evidence type="ECO:0000259" key="3">
    <source>
        <dbReference type="Pfam" id="PF00501"/>
    </source>
</evidence>
<dbReference type="CDD" id="cd05936">
    <property type="entry name" value="FC-FACS_FadD_like"/>
    <property type="match status" value="1"/>
</dbReference>
<evidence type="ECO:0000256" key="1">
    <source>
        <dbReference type="ARBA" id="ARBA00006432"/>
    </source>
</evidence>
<dbReference type="InterPro" id="IPR020845">
    <property type="entry name" value="AMP-binding_CS"/>
</dbReference>
<organism evidence="5 6">
    <name type="scientific">Amnibacterium setariae</name>
    <dbReference type="NCBI Taxonomy" id="2306585"/>
    <lineage>
        <taxon>Bacteria</taxon>
        <taxon>Bacillati</taxon>
        <taxon>Actinomycetota</taxon>
        <taxon>Actinomycetes</taxon>
        <taxon>Micrococcales</taxon>
        <taxon>Microbacteriaceae</taxon>
        <taxon>Amnibacterium</taxon>
    </lineage>
</organism>
<sequence length="535" mass="56996">MNDDVLDGPGNATISVATILAESAHRYPDKTAVIWAGQTGPQSRATYGELWRDAKAIAGALKARGVGRGDRVAMLVPNVPDFPKVYYAVLAIGAVAVPIHLLFKRDEIAHVLRDSGAKLVVIGAPSLGEALPAAMEVGVDAVSILLPEAAKDLAPIPRLEALAAEAEPIVRQEAMGPLEPATLLYTSGTTGTPKGAVGAHFSLVEQVNVSLIDLFDMRHEDVVFGGLPLFHTFGQTCVLNTAFRKGATIVMLPKFEPTAALTAMAEHGATVFTAVPTMYVGLLAGARAGAPKPQLRYAISGGAPLPLAVLEEFSETFGATVYEGYGLTETSPVVSFNPIGREIRPGTIGVPIWGSDVLIADPDVDDRIVELPRGELGELVVRGHNLFKGYLGRPEANAEAVVDGWFRTGDLATMGEDDYLTIVDRKKDMILRNGYNVYPTEVEGVIMRHPAVQAAAVFGTPHPKHGQEIEAAVVLKDGASATPEELRDFVKAKIAAYKFPRTVRVVDELPLGPSGKVLKRELTRVYSEEQQPAGV</sequence>
<proteinExistence type="inferred from homology"/>
<keyword evidence="6" id="KW-1185">Reference proteome</keyword>
<dbReference type="Gene3D" id="3.40.50.12780">
    <property type="entry name" value="N-terminal domain of ligase-like"/>
    <property type="match status" value="1"/>
</dbReference>
<evidence type="ECO:0000313" key="6">
    <source>
        <dbReference type="Proteomes" id="UP000265742"/>
    </source>
</evidence>
<evidence type="ECO:0000313" key="5">
    <source>
        <dbReference type="EMBL" id="RIX27526.1"/>
    </source>
</evidence>
<dbReference type="Gene3D" id="3.30.300.30">
    <property type="match status" value="1"/>
</dbReference>
<name>A0A3A1TZ75_9MICO</name>
<reference evidence="6" key="1">
    <citation type="submission" date="2018-09" db="EMBL/GenBank/DDBJ databases">
        <authorList>
            <person name="Kim I."/>
        </authorList>
    </citation>
    <scope>NUCLEOTIDE SEQUENCE [LARGE SCALE GENOMIC DNA]</scope>
    <source>
        <strain evidence="6">DD4a</strain>
    </source>
</reference>
<comment type="similarity">
    <text evidence="1">Belongs to the ATP-dependent AMP-binding enzyme family.</text>
</comment>
<accession>A0A3A1TZ75</accession>
<dbReference type="Pfam" id="PF00501">
    <property type="entry name" value="AMP-binding"/>
    <property type="match status" value="1"/>
</dbReference>
<gene>
    <name evidence="5" type="ORF">D1781_08045</name>
</gene>
<feature type="domain" description="AMP-binding enzyme C-terminal" evidence="4">
    <location>
        <begin position="441"/>
        <end position="516"/>
    </location>
</feature>